<name>A0A8J5CE23_ZINOF</name>
<sequence length="248" mass="29469">MCNMLRVDMCDKLRVAWSCEHSGKRLRKPLLILLHKTKYLTLTHSISSTHRHLHRHREASRIAARKRPLQIFSHLSLLFDKEPRSGDCRKPDRLRFAVAASTMEHLKRPRRRSVSYYDVLGVVRDASFLEIRNAYRRLALRWHPDRRRGEPEMADEAKRRFQQIQEAYQVLSDAKRRRLYDSGLYDPIEDEEEAVEGFHDFVQEMMSLMASVRKEGKQYSLRELQQMLFEMAQDFNSLQTSKCFADMI</sequence>
<evidence type="ECO:0000259" key="1">
    <source>
        <dbReference type="PROSITE" id="PS50076"/>
    </source>
</evidence>
<evidence type="ECO:0000313" key="2">
    <source>
        <dbReference type="EMBL" id="KAG6472284.1"/>
    </source>
</evidence>
<dbReference type="PANTHER" id="PTHR44743">
    <property type="entry name" value="PUTATIVE, EXPRESSED-RELATED"/>
    <property type="match status" value="1"/>
</dbReference>
<dbReference type="SMART" id="SM00271">
    <property type="entry name" value="DnaJ"/>
    <property type="match status" value="1"/>
</dbReference>
<organism evidence="2 3">
    <name type="scientific">Zingiber officinale</name>
    <name type="common">Ginger</name>
    <name type="synonym">Amomum zingiber</name>
    <dbReference type="NCBI Taxonomy" id="94328"/>
    <lineage>
        <taxon>Eukaryota</taxon>
        <taxon>Viridiplantae</taxon>
        <taxon>Streptophyta</taxon>
        <taxon>Embryophyta</taxon>
        <taxon>Tracheophyta</taxon>
        <taxon>Spermatophyta</taxon>
        <taxon>Magnoliopsida</taxon>
        <taxon>Liliopsida</taxon>
        <taxon>Zingiberales</taxon>
        <taxon>Zingiberaceae</taxon>
        <taxon>Zingiber</taxon>
    </lineage>
</organism>
<dbReference type="InterPro" id="IPR001623">
    <property type="entry name" value="DnaJ_domain"/>
</dbReference>
<dbReference type="GO" id="GO:0005783">
    <property type="term" value="C:endoplasmic reticulum"/>
    <property type="evidence" value="ECO:0007669"/>
    <property type="project" value="UniProtKB-ARBA"/>
</dbReference>
<dbReference type="Gene3D" id="1.10.287.110">
    <property type="entry name" value="DnaJ domain"/>
    <property type="match status" value="1"/>
</dbReference>
<dbReference type="PROSITE" id="PS50076">
    <property type="entry name" value="DNAJ_2"/>
    <property type="match status" value="1"/>
</dbReference>
<dbReference type="CDD" id="cd06257">
    <property type="entry name" value="DnaJ"/>
    <property type="match status" value="1"/>
</dbReference>
<accession>A0A8J5CE23</accession>
<dbReference type="InterPro" id="IPR018253">
    <property type="entry name" value="DnaJ_domain_CS"/>
</dbReference>
<feature type="domain" description="J" evidence="1">
    <location>
        <begin position="115"/>
        <end position="184"/>
    </location>
</feature>
<comment type="caution">
    <text evidence="2">The sequence shown here is derived from an EMBL/GenBank/DDBJ whole genome shotgun (WGS) entry which is preliminary data.</text>
</comment>
<protein>
    <recommendedName>
        <fullName evidence="1">J domain-containing protein</fullName>
    </recommendedName>
</protein>
<dbReference type="AlphaFoldDB" id="A0A8J5CE23"/>
<keyword evidence="3" id="KW-1185">Reference proteome</keyword>
<dbReference type="PRINTS" id="PR00625">
    <property type="entry name" value="JDOMAIN"/>
</dbReference>
<dbReference type="PANTHER" id="PTHR44743:SF10">
    <property type="entry name" value="J DOMAIN-CONTAINING PROTEIN"/>
    <property type="match status" value="1"/>
</dbReference>
<reference evidence="2 3" key="1">
    <citation type="submission" date="2020-08" db="EMBL/GenBank/DDBJ databases">
        <title>Plant Genome Project.</title>
        <authorList>
            <person name="Zhang R.-G."/>
        </authorList>
    </citation>
    <scope>NUCLEOTIDE SEQUENCE [LARGE SCALE GENOMIC DNA]</scope>
    <source>
        <tissue evidence="2">Rhizome</tissue>
    </source>
</reference>
<gene>
    <name evidence="2" type="ORF">ZIOFF_069744</name>
</gene>
<dbReference type="InterPro" id="IPR036869">
    <property type="entry name" value="J_dom_sf"/>
</dbReference>
<dbReference type="SUPFAM" id="SSF46565">
    <property type="entry name" value="Chaperone J-domain"/>
    <property type="match status" value="1"/>
</dbReference>
<dbReference type="PROSITE" id="PS00636">
    <property type="entry name" value="DNAJ_1"/>
    <property type="match status" value="1"/>
</dbReference>
<dbReference type="Pfam" id="PF00226">
    <property type="entry name" value="DnaJ"/>
    <property type="match status" value="1"/>
</dbReference>
<evidence type="ECO:0000313" key="3">
    <source>
        <dbReference type="Proteomes" id="UP000734854"/>
    </source>
</evidence>
<proteinExistence type="predicted"/>
<dbReference type="Proteomes" id="UP000734854">
    <property type="component" value="Unassembled WGS sequence"/>
</dbReference>
<dbReference type="EMBL" id="JACMSC010000020">
    <property type="protein sequence ID" value="KAG6472284.1"/>
    <property type="molecule type" value="Genomic_DNA"/>
</dbReference>